<evidence type="ECO:0000259" key="23">
    <source>
        <dbReference type="Pfam" id="PF18267"/>
    </source>
</evidence>
<dbReference type="Pfam" id="PF07992">
    <property type="entry name" value="Pyr_redox_2"/>
    <property type="match status" value="1"/>
</dbReference>
<dbReference type="InterPro" id="IPR006067">
    <property type="entry name" value="NO2/SO3_Rdtase_4Fe4S_dom"/>
</dbReference>
<evidence type="ECO:0000256" key="6">
    <source>
        <dbReference type="ARBA" id="ARBA00022485"/>
    </source>
</evidence>
<dbReference type="InterPro" id="IPR007419">
    <property type="entry name" value="BFD-like_2Fe2S-bd_dom"/>
</dbReference>
<evidence type="ECO:0000256" key="4">
    <source>
        <dbReference type="ARBA" id="ARBA00005096"/>
    </source>
</evidence>
<evidence type="ECO:0000256" key="8">
    <source>
        <dbReference type="ARBA" id="ARBA00022630"/>
    </source>
</evidence>
<comment type="cofactor">
    <cofactor evidence="2">
        <name>[4Fe-4S] cluster</name>
        <dbReference type="ChEBI" id="CHEBI:49883"/>
    </cofactor>
</comment>
<dbReference type="PRINTS" id="PR00411">
    <property type="entry name" value="PNDRDTASEI"/>
</dbReference>
<dbReference type="Gene3D" id="3.90.480.20">
    <property type="match status" value="1"/>
</dbReference>
<feature type="domain" description="BFD-like [2Fe-2S]-binding" evidence="21">
    <location>
        <begin position="433"/>
        <end position="480"/>
    </location>
</feature>
<organism evidence="24 25">
    <name type="scientific">Castellaniella daejeonensis</name>
    <dbReference type="NCBI Taxonomy" id="659013"/>
    <lineage>
        <taxon>Bacteria</taxon>
        <taxon>Pseudomonadati</taxon>
        <taxon>Pseudomonadota</taxon>
        <taxon>Betaproteobacteria</taxon>
        <taxon>Burkholderiales</taxon>
        <taxon>Alcaligenaceae</taxon>
        <taxon>Castellaniella</taxon>
    </lineage>
</organism>
<dbReference type="Gene3D" id="3.50.50.60">
    <property type="entry name" value="FAD/NAD(P)-binding domain"/>
    <property type="match status" value="2"/>
</dbReference>
<dbReference type="SUPFAM" id="SSF56014">
    <property type="entry name" value="Nitrite and sulphite reductase 4Fe-4S domain-like"/>
    <property type="match status" value="1"/>
</dbReference>
<dbReference type="InterPro" id="IPR006066">
    <property type="entry name" value="NO2/SO3_Rdtase_FeS/sirohaem_BS"/>
</dbReference>
<dbReference type="PRINTS" id="PR00397">
    <property type="entry name" value="SIROHAEM"/>
</dbReference>
<evidence type="ECO:0000256" key="17">
    <source>
        <dbReference type="PIRNR" id="PIRNR037149"/>
    </source>
</evidence>
<evidence type="ECO:0000259" key="22">
    <source>
        <dbReference type="Pfam" id="PF07992"/>
    </source>
</evidence>
<comment type="similarity">
    <text evidence="5">Belongs to the nitrite and sulfite reductase 4Fe-4S domain family.</text>
</comment>
<reference evidence="24 25" key="1">
    <citation type="journal article" date="2019" name="Int. J. Syst. Evol. Microbiol.">
        <title>The Global Catalogue of Microorganisms (GCM) 10K type strain sequencing project: providing services to taxonomists for standard genome sequencing and annotation.</title>
        <authorList>
            <consortium name="The Broad Institute Genomics Platform"/>
            <consortium name="The Broad Institute Genome Sequencing Center for Infectious Disease"/>
            <person name="Wu L."/>
            <person name="Ma J."/>
        </authorList>
    </citation>
    <scope>NUCLEOTIDE SEQUENCE [LARGE SCALE GENOMIC DNA]</scope>
    <source>
        <strain evidence="24 25">JCM 16240</strain>
    </source>
</reference>
<evidence type="ECO:0000313" key="25">
    <source>
        <dbReference type="Proteomes" id="UP001501176"/>
    </source>
</evidence>
<feature type="region of interest" description="Disordered" evidence="18">
    <location>
        <begin position="835"/>
        <end position="854"/>
    </location>
</feature>
<keyword evidence="8 17" id="KW-0285">Flavoprotein</keyword>
<dbReference type="Gene3D" id="3.30.390.30">
    <property type="match status" value="1"/>
</dbReference>
<evidence type="ECO:0000256" key="10">
    <source>
        <dbReference type="ARBA" id="ARBA00022723"/>
    </source>
</evidence>
<dbReference type="EMBL" id="BAAAFN010000009">
    <property type="protein sequence ID" value="GAA0225391.1"/>
    <property type="molecule type" value="Genomic_DNA"/>
</dbReference>
<dbReference type="InterPro" id="IPR016156">
    <property type="entry name" value="FAD/NAD-linked_Rdtase_dimer_sf"/>
</dbReference>
<dbReference type="InterPro" id="IPR012744">
    <property type="entry name" value="Nitri_red_NirB"/>
</dbReference>
<evidence type="ECO:0000256" key="11">
    <source>
        <dbReference type="ARBA" id="ARBA00022827"/>
    </source>
</evidence>
<evidence type="ECO:0000313" key="24">
    <source>
        <dbReference type="EMBL" id="GAA0225391.1"/>
    </source>
</evidence>
<dbReference type="InterPro" id="IPR036188">
    <property type="entry name" value="FAD/NAD-bd_sf"/>
</dbReference>
<evidence type="ECO:0000256" key="7">
    <source>
        <dbReference type="ARBA" id="ARBA00022617"/>
    </source>
</evidence>
<proteinExistence type="inferred from homology"/>
<dbReference type="InterPro" id="IPR041854">
    <property type="entry name" value="BFD-like_2Fe2S-bd_dom_sf"/>
</dbReference>
<dbReference type="Pfam" id="PF04324">
    <property type="entry name" value="Fer2_BFD"/>
    <property type="match status" value="1"/>
</dbReference>
<dbReference type="Pfam" id="PF18267">
    <property type="entry name" value="Rubredoxin_C"/>
    <property type="match status" value="1"/>
</dbReference>
<dbReference type="PIRSF" id="PIRSF037149">
    <property type="entry name" value="NirB"/>
    <property type="match status" value="1"/>
</dbReference>
<dbReference type="CDD" id="cd19944">
    <property type="entry name" value="NirB_Fer2_BFD-like_2"/>
    <property type="match status" value="1"/>
</dbReference>
<keyword evidence="25" id="KW-1185">Reference proteome</keyword>
<dbReference type="Gene3D" id="1.10.10.1100">
    <property type="entry name" value="BFD-like [2Fe-2S]-binding domain"/>
    <property type="match status" value="1"/>
</dbReference>
<evidence type="ECO:0000256" key="18">
    <source>
        <dbReference type="SAM" id="MobiDB-lite"/>
    </source>
</evidence>
<keyword evidence="9" id="KW-0001">2Fe-2S</keyword>
<feature type="domain" description="Nitrite/Sulfite reductase ferredoxin-like" evidence="20">
    <location>
        <begin position="569"/>
        <end position="630"/>
    </location>
</feature>
<dbReference type="InterPro" id="IPR041575">
    <property type="entry name" value="Rubredoxin_C"/>
</dbReference>
<dbReference type="InterPro" id="IPR023753">
    <property type="entry name" value="FAD/NAD-binding_dom"/>
</dbReference>
<dbReference type="NCBIfam" id="NF011565">
    <property type="entry name" value="PRK14989.1"/>
    <property type="match status" value="1"/>
</dbReference>
<dbReference type="RefSeq" id="WP_343820542.1">
    <property type="nucleotide sequence ID" value="NZ_BAAAFN010000009.1"/>
</dbReference>
<evidence type="ECO:0000259" key="20">
    <source>
        <dbReference type="Pfam" id="PF03460"/>
    </source>
</evidence>
<dbReference type="PANTHER" id="PTHR43809">
    <property type="entry name" value="NITRITE REDUCTASE (NADH) LARGE SUBUNIT"/>
    <property type="match status" value="1"/>
</dbReference>
<evidence type="ECO:0000256" key="1">
    <source>
        <dbReference type="ARBA" id="ARBA00001929"/>
    </source>
</evidence>
<gene>
    <name evidence="24" type="primary">nirB</name>
    <name evidence="24" type="ORF">GCM10009125_12930</name>
</gene>
<evidence type="ECO:0000259" key="19">
    <source>
        <dbReference type="Pfam" id="PF01077"/>
    </source>
</evidence>
<evidence type="ECO:0000256" key="12">
    <source>
        <dbReference type="ARBA" id="ARBA00023002"/>
    </source>
</evidence>
<keyword evidence="13" id="KW-0408">Iron</keyword>
<dbReference type="Pfam" id="PF03460">
    <property type="entry name" value="NIR_SIR_ferr"/>
    <property type="match status" value="1"/>
</dbReference>
<keyword evidence="7" id="KW-0349">Heme</keyword>
<evidence type="ECO:0000256" key="5">
    <source>
        <dbReference type="ARBA" id="ARBA00010429"/>
    </source>
</evidence>
<comment type="cofactor">
    <cofactor evidence="3 17">
        <name>FAD</name>
        <dbReference type="ChEBI" id="CHEBI:57692"/>
    </cofactor>
</comment>
<dbReference type="SUPFAM" id="SSF55124">
    <property type="entry name" value="Nitrite/Sulfite reductase N-terminal domain-like"/>
    <property type="match status" value="1"/>
</dbReference>
<feature type="domain" description="FAD/NAD(P)-binding" evidence="22">
    <location>
        <begin position="18"/>
        <end position="297"/>
    </location>
</feature>
<accession>A0ABN0TMR0</accession>
<sequence length="854" mass="92808">MNPHDLPASAAGPQAAPRLVVIGHGMVGHRLLEELAREAHGYDITVLCAEPRPAYDRVRLSQCFDGASTQDLALADEDFFREHRITVLRDTRAAWIDRKRRRVHVSDEQFHPYDKLVIATGSNPFIPPIEGADRPGCLPYRTLEDVEAIRACAAGSRRGVVIGGGLLGLEAARALRNLDLDTHVVEFSAHLMAAQLDEPGGRLLRSKIEALGIHVHTSKMTASIGDGLRSRHRLRFSDGDFLETDMVVFSAGIRPCDRLAHNCGLVIGERGGIVIDAHCRSSDPDVYAIGEVASWQGGTFGLVAPGYEMARVCAAHLLGRDAPVFQGLLPGTKLKLLGVEVGSIGDAHGRAPGSVSCVFEDTLAGTYRKLVMDPKGKRLRGAVLVGDTGAFGLLDQYFSNGLDLPEQPASLIAPQAGAAPALGVDALPDTAQICSCNQVSKGALCGAIADGCTTLGDLKTRTRAGTTCGGCLPLVKQVLESELQRRGIAVDHSLCEHFPHSRQELYHIVRVNGIRDFETLIARHGKGRGCDICKPTAASIFASCWNEYVLSPRHAPLQDSNDAYLGNLQKDGTYSVVPRIPGGEITPDKLIVIGEVARKYDLYTKITGGQRIDLFGARLEQLPAIWRELIDAGFESGHAYGKALRTAKSCVGSTWCRFGVRDSVGMAIRLEQRYRGLRAPHKIKMAASGCTRECAEAQSKDVGIIATEKGWNLYVCGNGGMRPRHAELLASDLDDDALIRTIDRFLMFYIRTADKLQRTAAWRESLEGGLDYLKDVIVRDSLGLGAELEAQMQSLVDAYECEWAATLKDEQALRRFRSLINSDAPDEHIVHVRERGQPRPATAQEREALAAPAE</sequence>
<dbReference type="PRINTS" id="PR00368">
    <property type="entry name" value="FADPNR"/>
</dbReference>
<comment type="pathway">
    <text evidence="4">Nitrogen metabolism; nitrate reduction (assimilation).</text>
</comment>
<dbReference type="NCBIfam" id="TIGR02374">
    <property type="entry name" value="nitri_red_nirB"/>
    <property type="match status" value="1"/>
</dbReference>
<dbReference type="Gene3D" id="3.30.413.10">
    <property type="entry name" value="Sulfite Reductase Hemoprotein, domain 1"/>
    <property type="match status" value="1"/>
</dbReference>
<evidence type="ECO:0000256" key="15">
    <source>
        <dbReference type="ARBA" id="ARBA00023063"/>
    </source>
</evidence>
<feature type="domain" description="NADH-rubredoxin oxidoreductase C-terminal" evidence="23">
    <location>
        <begin position="330"/>
        <end position="393"/>
    </location>
</feature>
<dbReference type="PROSITE" id="PS00365">
    <property type="entry name" value="NIR_SIR"/>
    <property type="match status" value="1"/>
</dbReference>
<keyword evidence="15 17" id="KW-0534">Nitrate assimilation</keyword>
<feature type="domain" description="Nitrite/sulphite reductase 4Fe-4S" evidence="19">
    <location>
        <begin position="641"/>
        <end position="763"/>
    </location>
</feature>
<dbReference type="InterPro" id="IPR005117">
    <property type="entry name" value="NiRdtase/SiRdtase_haem-b_fer"/>
</dbReference>
<evidence type="ECO:0000256" key="9">
    <source>
        <dbReference type="ARBA" id="ARBA00022714"/>
    </source>
</evidence>
<dbReference type="InterPro" id="IPR017121">
    <property type="entry name" value="Nitrite_Rdtase_lsu"/>
</dbReference>
<keyword evidence="11 17" id="KW-0274">FAD</keyword>
<comment type="cofactor">
    <cofactor evidence="16">
        <name>[2Fe-2S] cluster</name>
        <dbReference type="ChEBI" id="CHEBI:190135"/>
    </cofactor>
</comment>
<name>A0ABN0TMR0_9BURK</name>
<protein>
    <submittedName>
        <fullName evidence="24">Nitrite reductase large subunit NirB</fullName>
    </submittedName>
</protein>
<dbReference type="InterPro" id="IPR036136">
    <property type="entry name" value="Nit/Sulf_reduc_fer-like_dom_sf"/>
</dbReference>
<evidence type="ECO:0000256" key="14">
    <source>
        <dbReference type="ARBA" id="ARBA00023014"/>
    </source>
</evidence>
<evidence type="ECO:0000256" key="3">
    <source>
        <dbReference type="ARBA" id="ARBA00001974"/>
    </source>
</evidence>
<evidence type="ECO:0000256" key="16">
    <source>
        <dbReference type="ARBA" id="ARBA00034078"/>
    </source>
</evidence>
<evidence type="ECO:0000256" key="13">
    <source>
        <dbReference type="ARBA" id="ARBA00023004"/>
    </source>
</evidence>
<dbReference type="SUPFAM" id="SSF51905">
    <property type="entry name" value="FAD/NAD(P)-binding domain"/>
    <property type="match status" value="2"/>
</dbReference>
<keyword evidence="14" id="KW-0411">Iron-sulfur</keyword>
<keyword evidence="12" id="KW-0560">Oxidoreductase</keyword>
<dbReference type="InterPro" id="IPR052034">
    <property type="entry name" value="NasD-like"/>
</dbReference>
<comment type="caution">
    <text evidence="24">The sequence shown here is derived from an EMBL/GenBank/DDBJ whole genome shotgun (WGS) entry which is preliminary data.</text>
</comment>
<comment type="cofactor">
    <cofactor evidence="1">
        <name>siroheme</name>
        <dbReference type="ChEBI" id="CHEBI:60052"/>
    </cofactor>
</comment>
<dbReference type="InterPro" id="IPR045854">
    <property type="entry name" value="NO2/SO3_Rdtase_4Fe4S_sf"/>
</dbReference>
<dbReference type="CDD" id="cd19943">
    <property type="entry name" value="NirB_Fer2_BFD-like_1"/>
    <property type="match status" value="1"/>
</dbReference>
<keyword evidence="6" id="KW-0004">4Fe-4S</keyword>
<evidence type="ECO:0000259" key="21">
    <source>
        <dbReference type="Pfam" id="PF04324"/>
    </source>
</evidence>
<dbReference type="Pfam" id="PF01077">
    <property type="entry name" value="NIR_SIR"/>
    <property type="match status" value="1"/>
</dbReference>
<dbReference type="Proteomes" id="UP001501176">
    <property type="component" value="Unassembled WGS sequence"/>
</dbReference>
<evidence type="ECO:0000256" key="2">
    <source>
        <dbReference type="ARBA" id="ARBA00001966"/>
    </source>
</evidence>
<keyword evidence="10" id="KW-0479">Metal-binding</keyword>
<dbReference type="PANTHER" id="PTHR43809:SF1">
    <property type="entry name" value="NITRITE REDUCTASE (NADH) LARGE SUBUNIT"/>
    <property type="match status" value="1"/>
</dbReference>